<name>A0A3P1Z4T9_TANFO</name>
<evidence type="ECO:0000313" key="4">
    <source>
        <dbReference type="Proteomes" id="UP000279860"/>
    </source>
</evidence>
<dbReference type="GO" id="GO:0003677">
    <property type="term" value="F:DNA binding"/>
    <property type="evidence" value="ECO:0007669"/>
    <property type="project" value="InterPro"/>
</dbReference>
<feature type="domain" description="Tyr recombinase" evidence="2">
    <location>
        <begin position="1"/>
        <end position="51"/>
    </location>
</feature>
<dbReference type="GO" id="GO:0006310">
    <property type="term" value="P:DNA recombination"/>
    <property type="evidence" value="ECO:0007669"/>
    <property type="project" value="UniProtKB-KW"/>
</dbReference>
<sequence>MYHCARHTFATLTLSKGVSIESVSKMLGHTNIRTTQIYARITDSKISDDMNLFAAKIKSLDEKLAINP</sequence>
<dbReference type="Gene3D" id="1.10.443.10">
    <property type="entry name" value="Intergrase catalytic core"/>
    <property type="match status" value="1"/>
</dbReference>
<accession>A0A3P1Z4T9</accession>
<evidence type="ECO:0000313" key="3">
    <source>
        <dbReference type="EMBL" id="RRD78382.1"/>
    </source>
</evidence>
<dbReference type="EMBL" id="RQYN01000005">
    <property type="protein sequence ID" value="RRD78382.1"/>
    <property type="molecule type" value="Genomic_DNA"/>
</dbReference>
<dbReference type="Pfam" id="PF00589">
    <property type="entry name" value="Phage_integrase"/>
    <property type="match status" value="1"/>
</dbReference>
<evidence type="ECO:0000256" key="1">
    <source>
        <dbReference type="ARBA" id="ARBA00023172"/>
    </source>
</evidence>
<dbReference type="InterPro" id="IPR013762">
    <property type="entry name" value="Integrase-like_cat_sf"/>
</dbReference>
<gene>
    <name evidence="3" type="ORF">EII41_02550</name>
</gene>
<organism evidence="3 4">
    <name type="scientific">Tannerella forsythia</name>
    <name type="common">Bacteroides forsythus</name>
    <dbReference type="NCBI Taxonomy" id="28112"/>
    <lineage>
        <taxon>Bacteria</taxon>
        <taxon>Pseudomonadati</taxon>
        <taxon>Bacteroidota</taxon>
        <taxon>Bacteroidia</taxon>
        <taxon>Bacteroidales</taxon>
        <taxon>Tannerellaceae</taxon>
        <taxon>Tannerella</taxon>
    </lineage>
</organism>
<dbReference type="Proteomes" id="UP000279860">
    <property type="component" value="Unassembled WGS sequence"/>
</dbReference>
<reference evidence="3 4" key="1">
    <citation type="submission" date="2018-11" db="EMBL/GenBank/DDBJ databases">
        <title>Genomes From Bacteria Associated with the Canine Oral Cavity: a Test Case for Automated Genome-Based Taxonomic Assignment.</title>
        <authorList>
            <person name="Coil D.A."/>
            <person name="Jospin G."/>
            <person name="Darling A.E."/>
            <person name="Wallis C."/>
            <person name="Davis I.J."/>
            <person name="Harris S."/>
            <person name="Eisen J.A."/>
            <person name="Holcombe L.J."/>
            <person name="O'Flynn C."/>
        </authorList>
    </citation>
    <scope>NUCLEOTIDE SEQUENCE [LARGE SCALE GENOMIC DNA]</scope>
    <source>
        <strain evidence="3 4">OH1426_COT-023</strain>
    </source>
</reference>
<dbReference type="InterPro" id="IPR011010">
    <property type="entry name" value="DNA_brk_join_enz"/>
</dbReference>
<evidence type="ECO:0000259" key="2">
    <source>
        <dbReference type="PROSITE" id="PS51898"/>
    </source>
</evidence>
<keyword evidence="1" id="KW-0233">DNA recombination</keyword>
<dbReference type="SUPFAM" id="SSF56349">
    <property type="entry name" value="DNA breaking-rejoining enzymes"/>
    <property type="match status" value="1"/>
</dbReference>
<dbReference type="InterPro" id="IPR002104">
    <property type="entry name" value="Integrase_catalytic"/>
</dbReference>
<dbReference type="AlphaFoldDB" id="A0A3P1Z4T9"/>
<dbReference type="GO" id="GO:0015074">
    <property type="term" value="P:DNA integration"/>
    <property type="evidence" value="ECO:0007669"/>
    <property type="project" value="InterPro"/>
</dbReference>
<protein>
    <submittedName>
        <fullName evidence="3">Integrase</fullName>
    </submittedName>
</protein>
<comment type="caution">
    <text evidence="3">The sequence shown here is derived from an EMBL/GenBank/DDBJ whole genome shotgun (WGS) entry which is preliminary data.</text>
</comment>
<dbReference type="PROSITE" id="PS51898">
    <property type="entry name" value="TYR_RECOMBINASE"/>
    <property type="match status" value="1"/>
</dbReference>
<proteinExistence type="predicted"/>